<dbReference type="EMBL" id="JBBCAQ010000037">
    <property type="protein sequence ID" value="KAK7574227.1"/>
    <property type="molecule type" value="Genomic_DNA"/>
</dbReference>
<accession>A0AAN9XYE9</accession>
<sequence>MLTSPGRPQIITQLPRKQSPTLSHQQQQPQSQSQPQTQSQTQSQQSPQQQTQQQQPLILHQQQNQNTFQDELPSIIAQLKTYSNPDILICGNCRELFSELDELLQHKKTYCKLRFTCKCNSISSTNTNDKNNHEDKISLLCHECKDSFESAWDLIVHVQAAHMLNVYELGTPKSKVDQQHSPSMNDSLENGFADSSKSEEKSSCSDEEQCSNSNQKIVSVSIYNTFLRVNKLNSLHVIKM</sequence>
<dbReference type="AlphaFoldDB" id="A0AAN9XYE9"/>
<evidence type="ECO:0000256" key="1">
    <source>
        <dbReference type="SAM" id="MobiDB-lite"/>
    </source>
</evidence>
<feature type="compositionally biased region" description="Polar residues" evidence="1">
    <location>
        <begin position="179"/>
        <end position="188"/>
    </location>
</feature>
<proteinExistence type="predicted"/>
<feature type="region of interest" description="Disordered" evidence="1">
    <location>
        <begin position="1"/>
        <end position="58"/>
    </location>
</feature>
<name>A0AAN9XYE9_9HEMI</name>
<evidence type="ECO:0000259" key="2">
    <source>
        <dbReference type="PROSITE" id="PS00028"/>
    </source>
</evidence>
<feature type="domain" description="C2H2-type" evidence="2">
    <location>
        <begin position="141"/>
        <end position="162"/>
    </location>
</feature>
<dbReference type="Proteomes" id="UP001367676">
    <property type="component" value="Unassembled WGS sequence"/>
</dbReference>
<dbReference type="InterPro" id="IPR013087">
    <property type="entry name" value="Znf_C2H2_type"/>
</dbReference>
<feature type="region of interest" description="Disordered" evidence="1">
    <location>
        <begin position="174"/>
        <end position="208"/>
    </location>
</feature>
<dbReference type="SUPFAM" id="SSF81995">
    <property type="entry name" value="beta-sandwich domain of Sec23/24"/>
    <property type="match status" value="1"/>
</dbReference>
<reference evidence="3 4" key="1">
    <citation type="submission" date="2024-03" db="EMBL/GenBank/DDBJ databases">
        <title>Adaptation during the transition from Ophiocordyceps entomopathogen to insect associate is accompanied by gene loss and intensified selection.</title>
        <authorList>
            <person name="Ward C.M."/>
            <person name="Onetto C.A."/>
            <person name="Borneman A.R."/>
        </authorList>
    </citation>
    <scope>NUCLEOTIDE SEQUENCE [LARGE SCALE GENOMIC DNA]</scope>
    <source>
        <strain evidence="3">AWRI1</strain>
        <tissue evidence="3">Single Adult Female</tissue>
    </source>
</reference>
<dbReference type="PROSITE" id="PS00028">
    <property type="entry name" value="ZINC_FINGER_C2H2_1"/>
    <property type="match status" value="1"/>
</dbReference>
<gene>
    <name evidence="3" type="ORF">V9T40_011418</name>
</gene>
<evidence type="ECO:0000313" key="3">
    <source>
        <dbReference type="EMBL" id="KAK7574227.1"/>
    </source>
</evidence>
<protein>
    <recommendedName>
        <fullName evidence="2">C2H2-type domain-containing protein</fullName>
    </recommendedName>
</protein>
<comment type="caution">
    <text evidence="3">The sequence shown here is derived from an EMBL/GenBank/DDBJ whole genome shotgun (WGS) entry which is preliminary data.</text>
</comment>
<evidence type="ECO:0000313" key="4">
    <source>
        <dbReference type="Proteomes" id="UP001367676"/>
    </source>
</evidence>
<organism evidence="3 4">
    <name type="scientific">Parthenolecanium corni</name>
    <dbReference type="NCBI Taxonomy" id="536013"/>
    <lineage>
        <taxon>Eukaryota</taxon>
        <taxon>Metazoa</taxon>
        <taxon>Ecdysozoa</taxon>
        <taxon>Arthropoda</taxon>
        <taxon>Hexapoda</taxon>
        <taxon>Insecta</taxon>
        <taxon>Pterygota</taxon>
        <taxon>Neoptera</taxon>
        <taxon>Paraneoptera</taxon>
        <taxon>Hemiptera</taxon>
        <taxon>Sternorrhyncha</taxon>
        <taxon>Coccoidea</taxon>
        <taxon>Coccidae</taxon>
        <taxon>Parthenolecanium</taxon>
    </lineage>
</organism>
<feature type="compositionally biased region" description="Low complexity" evidence="1">
    <location>
        <begin position="18"/>
        <end position="58"/>
    </location>
</feature>
<keyword evidence="4" id="KW-1185">Reference proteome</keyword>